<protein>
    <recommendedName>
        <fullName evidence="1">non-specific protein-tyrosine kinase</fullName>
        <ecNumber evidence="1">2.7.10.2</ecNumber>
    </recommendedName>
</protein>
<dbReference type="PRINTS" id="PR00109">
    <property type="entry name" value="TYRKINASE"/>
</dbReference>
<dbReference type="Pfam" id="PF00017">
    <property type="entry name" value="SH2"/>
    <property type="match status" value="1"/>
</dbReference>
<dbReference type="EC" id="2.7.10.2" evidence="1"/>
<keyword evidence="3 8" id="KW-0547">Nucleotide-binding</keyword>
<evidence type="ECO:0000313" key="11">
    <source>
        <dbReference type="Proteomes" id="UP001608902"/>
    </source>
</evidence>
<evidence type="ECO:0000256" key="8">
    <source>
        <dbReference type="PROSITE-ProRule" id="PRU10141"/>
    </source>
</evidence>
<dbReference type="Proteomes" id="UP001608902">
    <property type="component" value="Unassembled WGS sequence"/>
</dbReference>
<dbReference type="Gene3D" id="1.10.510.10">
    <property type="entry name" value="Transferase(Phosphotransferase) domain 1"/>
    <property type="match status" value="1"/>
</dbReference>
<dbReference type="CDD" id="cd00192">
    <property type="entry name" value="PTKc"/>
    <property type="match status" value="1"/>
</dbReference>
<evidence type="ECO:0000256" key="3">
    <source>
        <dbReference type="ARBA" id="ARBA00022741"/>
    </source>
</evidence>
<evidence type="ECO:0000256" key="2">
    <source>
        <dbReference type="ARBA" id="ARBA00022679"/>
    </source>
</evidence>
<dbReference type="InterPro" id="IPR036860">
    <property type="entry name" value="SH2_dom_sf"/>
</dbReference>
<keyword evidence="4" id="KW-0418">Kinase</keyword>
<comment type="caution">
    <text evidence="10">The sequence shown here is derived from an EMBL/GenBank/DDBJ whole genome shotgun (WGS) entry which is preliminary data.</text>
</comment>
<keyword evidence="6" id="KW-0829">Tyrosine-protein kinase</keyword>
<dbReference type="AlphaFoldDB" id="A0ABD6EAQ7"/>
<keyword evidence="5 8" id="KW-0067">ATP-binding</keyword>
<reference evidence="10 11" key="1">
    <citation type="submission" date="2024-08" db="EMBL/GenBank/DDBJ databases">
        <title>Gnathostoma spinigerum genome.</title>
        <authorList>
            <person name="Gonzalez-Bertolin B."/>
            <person name="Monzon S."/>
            <person name="Zaballos A."/>
            <person name="Jimenez P."/>
            <person name="Dekumyoy P."/>
            <person name="Varona S."/>
            <person name="Cuesta I."/>
            <person name="Sumanam S."/>
            <person name="Adisakwattana P."/>
            <person name="Gasser R.B."/>
            <person name="Hernandez-Gonzalez A."/>
            <person name="Young N.D."/>
            <person name="Perteguer M.J."/>
        </authorList>
    </citation>
    <scope>NUCLEOTIDE SEQUENCE [LARGE SCALE GENOMIC DNA]</scope>
    <source>
        <strain evidence="10">AL3</strain>
        <tissue evidence="10">Liver</tissue>
    </source>
</reference>
<dbReference type="InterPro" id="IPR017441">
    <property type="entry name" value="Protein_kinase_ATP_BS"/>
</dbReference>
<evidence type="ECO:0000256" key="4">
    <source>
        <dbReference type="ARBA" id="ARBA00022777"/>
    </source>
</evidence>
<dbReference type="PROSITE" id="PS50011">
    <property type="entry name" value="PROTEIN_KINASE_DOM"/>
    <property type="match status" value="1"/>
</dbReference>
<dbReference type="EMBL" id="JBGFUD010001433">
    <property type="protein sequence ID" value="MFH4976276.1"/>
    <property type="molecule type" value="Genomic_DNA"/>
</dbReference>
<dbReference type="Pfam" id="PF07714">
    <property type="entry name" value="PK_Tyr_Ser-Thr"/>
    <property type="match status" value="1"/>
</dbReference>
<evidence type="ECO:0000256" key="7">
    <source>
        <dbReference type="ARBA" id="ARBA00051245"/>
    </source>
</evidence>
<name>A0ABD6EAQ7_9BILA</name>
<dbReference type="PROSITE" id="PS00109">
    <property type="entry name" value="PROTEIN_KINASE_TYR"/>
    <property type="match status" value="1"/>
</dbReference>
<comment type="catalytic activity">
    <reaction evidence="7">
        <text>L-tyrosyl-[protein] + ATP = O-phospho-L-tyrosyl-[protein] + ADP + H(+)</text>
        <dbReference type="Rhea" id="RHEA:10596"/>
        <dbReference type="Rhea" id="RHEA-COMP:10136"/>
        <dbReference type="Rhea" id="RHEA-COMP:20101"/>
        <dbReference type="ChEBI" id="CHEBI:15378"/>
        <dbReference type="ChEBI" id="CHEBI:30616"/>
        <dbReference type="ChEBI" id="CHEBI:46858"/>
        <dbReference type="ChEBI" id="CHEBI:61978"/>
        <dbReference type="ChEBI" id="CHEBI:456216"/>
        <dbReference type="EC" id="2.7.10.2"/>
    </reaction>
</comment>
<dbReference type="InterPro" id="IPR000719">
    <property type="entry name" value="Prot_kinase_dom"/>
</dbReference>
<evidence type="ECO:0000256" key="5">
    <source>
        <dbReference type="ARBA" id="ARBA00022840"/>
    </source>
</evidence>
<dbReference type="InterPro" id="IPR020635">
    <property type="entry name" value="Tyr_kinase_cat_dom"/>
</dbReference>
<dbReference type="InterPro" id="IPR001245">
    <property type="entry name" value="Ser-Thr/Tyr_kinase_cat_dom"/>
</dbReference>
<keyword evidence="11" id="KW-1185">Reference proteome</keyword>
<evidence type="ECO:0000256" key="6">
    <source>
        <dbReference type="ARBA" id="ARBA00023137"/>
    </source>
</evidence>
<accession>A0ABD6EAQ7</accession>
<dbReference type="GO" id="GO:0004715">
    <property type="term" value="F:non-membrane spanning protein tyrosine kinase activity"/>
    <property type="evidence" value="ECO:0007669"/>
    <property type="project" value="UniProtKB-EC"/>
</dbReference>
<dbReference type="SUPFAM" id="SSF56112">
    <property type="entry name" value="Protein kinase-like (PK-like)"/>
    <property type="match status" value="1"/>
</dbReference>
<dbReference type="PROSITE" id="PS00107">
    <property type="entry name" value="PROTEIN_KINASE_ATP"/>
    <property type="match status" value="1"/>
</dbReference>
<dbReference type="InterPro" id="IPR050198">
    <property type="entry name" value="Non-receptor_tyrosine_kinases"/>
</dbReference>
<dbReference type="GO" id="GO:0005524">
    <property type="term" value="F:ATP binding"/>
    <property type="evidence" value="ECO:0007669"/>
    <property type="project" value="UniProtKB-UniRule"/>
</dbReference>
<gene>
    <name evidence="10" type="ORF">AB6A40_002985</name>
</gene>
<dbReference type="SMART" id="SM00219">
    <property type="entry name" value="TyrKc"/>
    <property type="match status" value="1"/>
</dbReference>
<organism evidence="10 11">
    <name type="scientific">Gnathostoma spinigerum</name>
    <dbReference type="NCBI Taxonomy" id="75299"/>
    <lineage>
        <taxon>Eukaryota</taxon>
        <taxon>Metazoa</taxon>
        <taxon>Ecdysozoa</taxon>
        <taxon>Nematoda</taxon>
        <taxon>Chromadorea</taxon>
        <taxon>Rhabditida</taxon>
        <taxon>Spirurina</taxon>
        <taxon>Gnathostomatomorpha</taxon>
        <taxon>Gnathostomatoidea</taxon>
        <taxon>Gnathostomatidae</taxon>
        <taxon>Gnathostoma</taxon>
    </lineage>
</organism>
<evidence type="ECO:0000313" key="10">
    <source>
        <dbReference type="EMBL" id="MFH4976276.1"/>
    </source>
</evidence>
<dbReference type="InterPro" id="IPR000980">
    <property type="entry name" value="SH2"/>
</dbReference>
<evidence type="ECO:0000256" key="1">
    <source>
        <dbReference type="ARBA" id="ARBA00011903"/>
    </source>
</evidence>
<dbReference type="PANTHER" id="PTHR24418">
    <property type="entry name" value="TYROSINE-PROTEIN KINASE"/>
    <property type="match status" value="1"/>
</dbReference>
<sequence length="358" mass="41480">MKMVLSVHWNGRCRHYIINEAHGHVFIEHHCFKSLHDLIRYYSVNHVPITKNSGVFLMFPVPHQEWELRHDQVELGRIIGEGAYSGLFEGILTKGNKKVEVAVKVRKGKPLHKVEMSEICKEARIMRCYEHPNIVKFYGVAVDKEPMMVLMELISDGSLDSYLVKYGVDMEVHEKLTMCIDAACGLQYLHSMGCIHRDVAARNCLVKDRHVKLTDFGLSREISTTEENCRLSDMKQRLPVRWLAPETLKTACYTTRSDVFSFGVLMWEIFADAMEPYSDMTISEVNEQVKRGYRMPRPEGMPKDVGKVMRKGCFRTEPKKRWTLTSVGLELSKLHAKYANYSESEREQTLIYPEEREI</sequence>
<feature type="binding site" evidence="8">
    <location>
        <position position="104"/>
    </location>
    <ligand>
        <name>ATP</name>
        <dbReference type="ChEBI" id="CHEBI:30616"/>
    </ligand>
</feature>
<dbReference type="InterPro" id="IPR011009">
    <property type="entry name" value="Kinase-like_dom_sf"/>
</dbReference>
<feature type="domain" description="Protein kinase" evidence="9">
    <location>
        <begin position="73"/>
        <end position="338"/>
    </location>
</feature>
<proteinExistence type="predicted"/>
<dbReference type="SUPFAM" id="SSF55550">
    <property type="entry name" value="SH2 domain"/>
    <property type="match status" value="1"/>
</dbReference>
<dbReference type="Gene3D" id="3.30.505.10">
    <property type="entry name" value="SH2 domain"/>
    <property type="match status" value="1"/>
</dbReference>
<evidence type="ECO:0000259" key="9">
    <source>
        <dbReference type="PROSITE" id="PS50011"/>
    </source>
</evidence>
<keyword evidence="2" id="KW-0808">Transferase</keyword>
<dbReference type="InterPro" id="IPR008266">
    <property type="entry name" value="Tyr_kinase_AS"/>
</dbReference>